<keyword evidence="2" id="KW-1185">Reference proteome</keyword>
<proteinExistence type="predicted"/>
<evidence type="ECO:0000313" key="1">
    <source>
        <dbReference type="EMBL" id="CAG8824607.1"/>
    </source>
</evidence>
<feature type="non-terminal residue" evidence="1">
    <location>
        <position position="215"/>
    </location>
</feature>
<reference evidence="1" key="1">
    <citation type="submission" date="2021-06" db="EMBL/GenBank/DDBJ databases">
        <authorList>
            <person name="Kallberg Y."/>
            <person name="Tangrot J."/>
            <person name="Rosling A."/>
        </authorList>
    </citation>
    <scope>NUCLEOTIDE SEQUENCE</scope>
    <source>
        <strain evidence="1">MA461A</strain>
    </source>
</reference>
<evidence type="ECO:0000313" key="2">
    <source>
        <dbReference type="Proteomes" id="UP000789920"/>
    </source>
</evidence>
<accession>A0ACA9S4E3</accession>
<sequence length="215" mass="22563">VALAIHPPLMETLGGGIMVATTTITVPGQVVVGAVAAAGLVVAGNVIGDQPANNLVNSAGSSSSVPATTVPAGCSTASQAASSVVTTCFERKTISDWLLTDVVTNEESQRLLALGFDRTTCFGLPELKEHLDFDSPGQPTSKVGFEPPKNWDVPTGENPSNPNAHGGPHWDVENPRTGEHVDVFPDGKVTEADLRELLALFYRYGVDMKQLAVFL</sequence>
<name>A0ACA9S4E3_9GLOM</name>
<organism evidence="1 2">
    <name type="scientific">Racocetra persica</name>
    <dbReference type="NCBI Taxonomy" id="160502"/>
    <lineage>
        <taxon>Eukaryota</taxon>
        <taxon>Fungi</taxon>
        <taxon>Fungi incertae sedis</taxon>
        <taxon>Mucoromycota</taxon>
        <taxon>Glomeromycotina</taxon>
        <taxon>Glomeromycetes</taxon>
        <taxon>Diversisporales</taxon>
        <taxon>Gigasporaceae</taxon>
        <taxon>Racocetra</taxon>
    </lineage>
</organism>
<dbReference type="EMBL" id="CAJVQC010089195">
    <property type="protein sequence ID" value="CAG8824607.1"/>
    <property type="molecule type" value="Genomic_DNA"/>
</dbReference>
<comment type="caution">
    <text evidence="1">The sequence shown here is derived from an EMBL/GenBank/DDBJ whole genome shotgun (WGS) entry which is preliminary data.</text>
</comment>
<protein>
    <submittedName>
        <fullName evidence="1">36025_t:CDS:1</fullName>
    </submittedName>
</protein>
<feature type="non-terminal residue" evidence="1">
    <location>
        <position position="1"/>
    </location>
</feature>
<gene>
    <name evidence="1" type="ORF">RPERSI_LOCUS26285</name>
</gene>
<dbReference type="Proteomes" id="UP000789920">
    <property type="component" value="Unassembled WGS sequence"/>
</dbReference>